<dbReference type="AlphaFoldDB" id="A0A1I7WGD6"/>
<evidence type="ECO:0000313" key="2">
    <source>
        <dbReference type="WBParaSite" id="Hba_04055"/>
    </source>
</evidence>
<reference evidence="2" key="1">
    <citation type="submission" date="2016-11" db="UniProtKB">
        <authorList>
            <consortium name="WormBaseParasite"/>
        </authorList>
    </citation>
    <scope>IDENTIFICATION</scope>
</reference>
<name>A0A1I7WGD6_HETBA</name>
<dbReference type="PANTHER" id="PTHR24559:SF444">
    <property type="entry name" value="REVERSE TRANSCRIPTASE DOMAIN-CONTAINING PROTEIN"/>
    <property type="match status" value="1"/>
</dbReference>
<dbReference type="WBParaSite" id="Hba_04055">
    <property type="protein sequence ID" value="Hba_04055"/>
    <property type="gene ID" value="Hba_04055"/>
</dbReference>
<keyword evidence="1" id="KW-1185">Reference proteome</keyword>
<dbReference type="PANTHER" id="PTHR24559">
    <property type="entry name" value="TRANSPOSON TY3-I GAG-POL POLYPROTEIN"/>
    <property type="match status" value="1"/>
</dbReference>
<dbReference type="InterPro" id="IPR043502">
    <property type="entry name" value="DNA/RNA_pol_sf"/>
</dbReference>
<dbReference type="Gene3D" id="3.30.70.270">
    <property type="match status" value="1"/>
</dbReference>
<dbReference type="Proteomes" id="UP000095283">
    <property type="component" value="Unplaced"/>
</dbReference>
<dbReference type="SUPFAM" id="SSF56672">
    <property type="entry name" value="DNA/RNA polymerases"/>
    <property type="match status" value="1"/>
</dbReference>
<dbReference type="InterPro" id="IPR043128">
    <property type="entry name" value="Rev_trsase/Diguanyl_cyclase"/>
</dbReference>
<dbReference type="InterPro" id="IPR053134">
    <property type="entry name" value="RNA-dir_DNA_polymerase"/>
</dbReference>
<dbReference type="Gene3D" id="3.10.10.10">
    <property type="entry name" value="HIV Type 1 Reverse Transcriptase, subunit A, domain 1"/>
    <property type="match status" value="1"/>
</dbReference>
<evidence type="ECO:0000313" key="1">
    <source>
        <dbReference type="Proteomes" id="UP000095283"/>
    </source>
</evidence>
<proteinExistence type="predicted"/>
<accession>A0A1I7WGD6</accession>
<sequence length="358" mass="39714">MGNARLSIGAPSLLVSEPFSDAEIIIRVKATSVIEPGTEKFISCYAQNGSSTVDKEIMTVSQPTKLLTENVLVSPAVTHLHNIKLLVSNTSFIKISSYPLQSLSARTTGNYTRSRLVFSIEYDAVDGDNKSSPNKYTHTLSEPRIDDPLPAILDSTFHIDLSQAEVSEDQRRQLQDLFQEYNDRISTGSYDLGSYEPPLKSLITGIAQHEFQKNSTSDTPWVHNTLLDGSLRVCLDFRALNEVTIPDYFPLPRIEDILDKISGNMFYSSFDLASGYMQLLLSPESQQKCGWLLTAVFINLSTYHLDCAMQARILAGLTNRNCVMSSRLNLLFKGGVSLSGGSVVEDRKRVSLKMSLLI</sequence>
<organism evidence="1 2">
    <name type="scientific">Heterorhabditis bacteriophora</name>
    <name type="common">Entomopathogenic nematode worm</name>
    <dbReference type="NCBI Taxonomy" id="37862"/>
    <lineage>
        <taxon>Eukaryota</taxon>
        <taxon>Metazoa</taxon>
        <taxon>Ecdysozoa</taxon>
        <taxon>Nematoda</taxon>
        <taxon>Chromadorea</taxon>
        <taxon>Rhabditida</taxon>
        <taxon>Rhabditina</taxon>
        <taxon>Rhabditomorpha</taxon>
        <taxon>Strongyloidea</taxon>
        <taxon>Heterorhabditidae</taxon>
        <taxon>Heterorhabditis</taxon>
    </lineage>
</organism>
<protein>
    <submittedName>
        <fullName evidence="2">Reverse transcriptase domain-containing protein</fullName>
    </submittedName>
</protein>